<dbReference type="RefSeq" id="WP_011583969.1">
    <property type="nucleotide sequence ID" value="NC_008255.1"/>
</dbReference>
<dbReference type="GO" id="GO:0005886">
    <property type="term" value="C:plasma membrane"/>
    <property type="evidence" value="ECO:0007669"/>
    <property type="project" value="UniProtKB-SubCell"/>
</dbReference>
<dbReference type="OrthoDB" id="9813193at2"/>
<evidence type="ECO:0000256" key="5">
    <source>
        <dbReference type="ARBA" id="ARBA00022989"/>
    </source>
</evidence>
<evidence type="ECO:0008006" key="10">
    <source>
        <dbReference type="Google" id="ProtNLM"/>
    </source>
</evidence>
<dbReference type="AlphaFoldDB" id="A0A6N4SNM7"/>
<evidence type="ECO:0000256" key="1">
    <source>
        <dbReference type="ARBA" id="ARBA00004651"/>
    </source>
</evidence>
<dbReference type="EMBL" id="CP000383">
    <property type="protein sequence ID" value="ABG57853.1"/>
    <property type="molecule type" value="Genomic_DNA"/>
</dbReference>
<dbReference type="PANTHER" id="PTHR33452:SF1">
    <property type="entry name" value="INNER MEMBRANE PROTEIN YPHA-RELATED"/>
    <property type="match status" value="1"/>
</dbReference>
<comment type="similarity">
    <text evidence="2">Belongs to the DoxX family.</text>
</comment>
<accession>A0A6N4SNM7</accession>
<dbReference type="InterPro" id="IPR051907">
    <property type="entry name" value="DoxX-like_oxidoreductase"/>
</dbReference>
<keyword evidence="9" id="KW-1185">Reference proteome</keyword>
<evidence type="ECO:0000313" key="8">
    <source>
        <dbReference type="EMBL" id="ABG57853.1"/>
    </source>
</evidence>
<dbReference type="Proteomes" id="UP000001822">
    <property type="component" value="Chromosome"/>
</dbReference>
<evidence type="ECO:0000256" key="4">
    <source>
        <dbReference type="ARBA" id="ARBA00022692"/>
    </source>
</evidence>
<dbReference type="InterPro" id="IPR032808">
    <property type="entry name" value="DoxX"/>
</dbReference>
<name>A0A6N4SNM7_CYTH3</name>
<feature type="transmembrane region" description="Helical" evidence="7">
    <location>
        <begin position="15"/>
        <end position="34"/>
    </location>
</feature>
<feature type="transmembrane region" description="Helical" evidence="7">
    <location>
        <begin position="54"/>
        <end position="72"/>
    </location>
</feature>
<dbReference type="Pfam" id="PF07681">
    <property type="entry name" value="DoxX"/>
    <property type="match status" value="1"/>
</dbReference>
<keyword evidence="6 7" id="KW-0472">Membrane</keyword>
<dbReference type="PANTHER" id="PTHR33452">
    <property type="entry name" value="OXIDOREDUCTASE CATD-RELATED"/>
    <property type="match status" value="1"/>
</dbReference>
<evidence type="ECO:0000313" key="9">
    <source>
        <dbReference type="Proteomes" id="UP000001822"/>
    </source>
</evidence>
<feature type="transmembrane region" description="Helical" evidence="7">
    <location>
        <begin position="115"/>
        <end position="134"/>
    </location>
</feature>
<dbReference type="KEGG" id="chu:CHU_0566"/>
<evidence type="ECO:0000256" key="3">
    <source>
        <dbReference type="ARBA" id="ARBA00022475"/>
    </source>
</evidence>
<keyword evidence="3" id="KW-1003">Cell membrane</keyword>
<evidence type="ECO:0000256" key="7">
    <source>
        <dbReference type="SAM" id="Phobius"/>
    </source>
</evidence>
<feature type="transmembrane region" description="Helical" evidence="7">
    <location>
        <begin position="79"/>
        <end position="100"/>
    </location>
</feature>
<keyword evidence="4 7" id="KW-0812">Transmembrane</keyword>
<proteinExistence type="inferred from homology"/>
<reference evidence="8 9" key="1">
    <citation type="journal article" date="2007" name="Appl. Environ. Microbiol.">
        <title>Genome sequence of the cellulolytic gliding bacterium Cytophaga hutchinsonii.</title>
        <authorList>
            <person name="Xie G."/>
            <person name="Bruce D.C."/>
            <person name="Challacombe J.F."/>
            <person name="Chertkov O."/>
            <person name="Detter J.C."/>
            <person name="Gilna P."/>
            <person name="Han C.S."/>
            <person name="Lucas S."/>
            <person name="Misra M."/>
            <person name="Myers G.L."/>
            <person name="Richardson P."/>
            <person name="Tapia R."/>
            <person name="Thayer N."/>
            <person name="Thompson L.S."/>
            <person name="Brettin T.S."/>
            <person name="Henrissat B."/>
            <person name="Wilson D.B."/>
            <person name="McBride M.J."/>
        </authorList>
    </citation>
    <scope>NUCLEOTIDE SEQUENCE [LARGE SCALE GENOMIC DNA]</scope>
    <source>
        <strain evidence="9">ATCC 33406 / DSM 1761 / CIP 103989 / NBRC 15051 / NCIMB 9469 / D465</strain>
    </source>
</reference>
<gene>
    <name evidence="8" type="ordered locus">CHU_0566</name>
</gene>
<evidence type="ECO:0000256" key="2">
    <source>
        <dbReference type="ARBA" id="ARBA00006679"/>
    </source>
</evidence>
<comment type="subcellular location">
    <subcellularLocation>
        <location evidence="1">Cell membrane</location>
        <topology evidence="1">Multi-pass membrane protein</topology>
    </subcellularLocation>
</comment>
<keyword evidence="5 7" id="KW-1133">Transmembrane helix</keyword>
<protein>
    <recommendedName>
        <fullName evidence="10">DoxX family protein</fullName>
    </recommendedName>
</protein>
<sequence>MLRRVIHTDNDKQTIIIRFLVGCVFLSEGIQKILFAKTLGSGRFETIGLPAPEILGPFVAMVEICGGFLLLIGLFTRLVCVPLIVVILAAIATTKSVIYVEKGFWELLHNSRTDWAMLLGCMFLFIKGSGFYSVDYTYNKIKSYA</sequence>
<organism evidence="8 9">
    <name type="scientific">Cytophaga hutchinsonii (strain ATCC 33406 / DSM 1761 / CIP 103989 / NBRC 15051 / NCIMB 9469 / D465)</name>
    <dbReference type="NCBI Taxonomy" id="269798"/>
    <lineage>
        <taxon>Bacteria</taxon>
        <taxon>Pseudomonadati</taxon>
        <taxon>Bacteroidota</taxon>
        <taxon>Cytophagia</taxon>
        <taxon>Cytophagales</taxon>
        <taxon>Cytophagaceae</taxon>
        <taxon>Cytophaga</taxon>
    </lineage>
</organism>
<evidence type="ECO:0000256" key="6">
    <source>
        <dbReference type="ARBA" id="ARBA00023136"/>
    </source>
</evidence>